<dbReference type="EMBL" id="MU006786">
    <property type="protein sequence ID" value="KAF2639745.1"/>
    <property type="molecule type" value="Genomic_DNA"/>
</dbReference>
<keyword evidence="3" id="KW-1185">Reference proteome</keyword>
<organism evidence="2 3">
    <name type="scientific">Massarina eburnea CBS 473.64</name>
    <dbReference type="NCBI Taxonomy" id="1395130"/>
    <lineage>
        <taxon>Eukaryota</taxon>
        <taxon>Fungi</taxon>
        <taxon>Dikarya</taxon>
        <taxon>Ascomycota</taxon>
        <taxon>Pezizomycotina</taxon>
        <taxon>Dothideomycetes</taxon>
        <taxon>Pleosporomycetidae</taxon>
        <taxon>Pleosporales</taxon>
        <taxon>Massarineae</taxon>
        <taxon>Massarinaceae</taxon>
        <taxon>Massarina</taxon>
    </lineage>
</organism>
<accession>A0A6A6RX76</accession>
<feature type="compositionally biased region" description="Polar residues" evidence="1">
    <location>
        <begin position="80"/>
        <end position="95"/>
    </location>
</feature>
<dbReference type="OrthoDB" id="3800022at2759"/>
<evidence type="ECO:0000313" key="3">
    <source>
        <dbReference type="Proteomes" id="UP000799753"/>
    </source>
</evidence>
<protein>
    <submittedName>
        <fullName evidence="2">Uncharacterized protein</fullName>
    </submittedName>
</protein>
<name>A0A6A6RX76_9PLEO</name>
<feature type="region of interest" description="Disordered" evidence="1">
    <location>
        <begin position="146"/>
        <end position="173"/>
    </location>
</feature>
<dbReference type="AlphaFoldDB" id="A0A6A6RX76"/>
<feature type="region of interest" description="Disordered" evidence="1">
    <location>
        <begin position="74"/>
        <end position="98"/>
    </location>
</feature>
<gene>
    <name evidence="2" type="ORF">P280DRAFT_527280</name>
</gene>
<evidence type="ECO:0000256" key="1">
    <source>
        <dbReference type="SAM" id="MobiDB-lite"/>
    </source>
</evidence>
<dbReference type="Proteomes" id="UP000799753">
    <property type="component" value="Unassembled WGS sequence"/>
</dbReference>
<evidence type="ECO:0000313" key="2">
    <source>
        <dbReference type="EMBL" id="KAF2639745.1"/>
    </source>
</evidence>
<sequence length="173" mass="19890">MSFDHHGQLHAGGIGLFDDDYDYYQTEGRLARNEDLERARELHNAERERRKTEARQSGNVSWWRRAFKKKRAAHERSLAATASSATPKSGTTKTNRMNETHLVDTARNEVEDEDNWSMYDAEDVIDIDSEFYDCIGMCLVRGKSGRSEDNRVVSKSQIRPRKSRKGPPVDLLD</sequence>
<reference evidence="2" key="1">
    <citation type="journal article" date="2020" name="Stud. Mycol.">
        <title>101 Dothideomycetes genomes: a test case for predicting lifestyles and emergence of pathogens.</title>
        <authorList>
            <person name="Haridas S."/>
            <person name="Albert R."/>
            <person name="Binder M."/>
            <person name="Bloem J."/>
            <person name="Labutti K."/>
            <person name="Salamov A."/>
            <person name="Andreopoulos B."/>
            <person name="Baker S."/>
            <person name="Barry K."/>
            <person name="Bills G."/>
            <person name="Bluhm B."/>
            <person name="Cannon C."/>
            <person name="Castanera R."/>
            <person name="Culley D."/>
            <person name="Daum C."/>
            <person name="Ezra D."/>
            <person name="Gonzalez J."/>
            <person name="Henrissat B."/>
            <person name="Kuo A."/>
            <person name="Liang C."/>
            <person name="Lipzen A."/>
            <person name="Lutzoni F."/>
            <person name="Magnuson J."/>
            <person name="Mondo S."/>
            <person name="Nolan M."/>
            <person name="Ohm R."/>
            <person name="Pangilinan J."/>
            <person name="Park H.-J."/>
            <person name="Ramirez L."/>
            <person name="Alfaro M."/>
            <person name="Sun H."/>
            <person name="Tritt A."/>
            <person name="Yoshinaga Y."/>
            <person name="Zwiers L.-H."/>
            <person name="Turgeon B."/>
            <person name="Goodwin S."/>
            <person name="Spatafora J."/>
            <person name="Crous P."/>
            <person name="Grigoriev I."/>
        </authorList>
    </citation>
    <scope>NUCLEOTIDE SEQUENCE</scope>
    <source>
        <strain evidence="2">CBS 473.64</strain>
    </source>
</reference>
<proteinExistence type="predicted"/>